<feature type="domain" description="Zinc finger DksA/TraR C4-type" evidence="5">
    <location>
        <begin position="95"/>
        <end position="129"/>
    </location>
</feature>
<dbReference type="PROSITE" id="PS51128">
    <property type="entry name" value="ZF_DKSA_2"/>
    <property type="match status" value="1"/>
</dbReference>
<dbReference type="SUPFAM" id="SSF109635">
    <property type="entry name" value="DnaK suppressor protein DksA, alpha-hairpin domain"/>
    <property type="match status" value="1"/>
</dbReference>
<evidence type="ECO:0000313" key="6">
    <source>
        <dbReference type="EMBL" id="GAF26586.1"/>
    </source>
</evidence>
<dbReference type="EMBL" id="DF238840">
    <property type="protein sequence ID" value="GAF26586.1"/>
    <property type="molecule type" value="Genomic_DNA"/>
</dbReference>
<dbReference type="Pfam" id="PF01258">
    <property type="entry name" value="zf-dskA_traR"/>
    <property type="match status" value="1"/>
</dbReference>
<name>A0A0S6UC94_NEOTH</name>
<dbReference type="InterPro" id="IPR014240">
    <property type="entry name" value="YteA"/>
</dbReference>
<keyword evidence="2" id="KW-0863">Zinc-finger</keyword>
<gene>
    <name evidence="6" type="ORF">MTY_1926</name>
</gene>
<keyword evidence="3" id="KW-0862">Zinc</keyword>
<evidence type="ECO:0000259" key="5">
    <source>
        <dbReference type="Pfam" id="PF01258"/>
    </source>
</evidence>
<keyword evidence="1" id="KW-0479">Metal-binding</keyword>
<evidence type="ECO:0000256" key="4">
    <source>
        <dbReference type="PROSITE-ProRule" id="PRU00510"/>
    </source>
</evidence>
<dbReference type="PANTHER" id="PTHR33823">
    <property type="entry name" value="RNA POLYMERASE-BINDING TRANSCRIPTION FACTOR DKSA-RELATED"/>
    <property type="match status" value="1"/>
</dbReference>
<dbReference type="InterPro" id="IPR000962">
    <property type="entry name" value="Znf_DskA_TraR"/>
</dbReference>
<evidence type="ECO:0000256" key="3">
    <source>
        <dbReference type="ARBA" id="ARBA00022833"/>
    </source>
</evidence>
<proteinExistence type="predicted"/>
<dbReference type="AlphaFoldDB" id="A0A0S6UC94"/>
<dbReference type="NCBIfam" id="TIGR02890">
    <property type="entry name" value="bacill_yteA"/>
    <property type="match status" value="1"/>
</dbReference>
<feature type="zinc finger region" description="dksA C4-type" evidence="4">
    <location>
        <begin position="100"/>
        <end position="124"/>
    </location>
</feature>
<dbReference type="GO" id="GO:0008270">
    <property type="term" value="F:zinc ion binding"/>
    <property type="evidence" value="ECO:0007669"/>
    <property type="project" value="UniProtKB-KW"/>
</dbReference>
<accession>A0A0S6UC94</accession>
<dbReference type="PANTHER" id="PTHR33823:SF4">
    <property type="entry name" value="GENERAL STRESS PROTEIN 16O"/>
    <property type="match status" value="1"/>
</dbReference>
<dbReference type="SUPFAM" id="SSF57716">
    <property type="entry name" value="Glucocorticoid receptor-like (DNA-binding domain)"/>
    <property type="match status" value="1"/>
</dbReference>
<sequence>MIKKEETTMDRQSLAHFRQKLLEEKAGLEEQLDSLNSGGLGESLLESTQELSRYDNHPGDLGTEEFERGKDLALRDNVQVQLRKIEDALQSIAEGTYGYCRRCGREIPRERLEAIPETTLCLECRRKMEGKADKHSRPVEEAVILPPFGGQTTDPHQKHADEEEAVEYDGEDVWQELGRTIEHASEARSGSYFGPLDLDEDQGFVEAVENIPYFRGADGMFYEDTGAYLEDEGAPEEKVIGDAGWDRVLKGEGDREHQS</sequence>
<reference evidence="6" key="1">
    <citation type="journal article" date="2014" name="Gene">
        <title>Genome-guided analysis of transformation efficiency and carbon dioxide assimilation by Moorella thermoacetica Y72.</title>
        <authorList>
            <person name="Tsukahara K."/>
            <person name="Kita A."/>
            <person name="Nakashimada Y."/>
            <person name="Hoshino T."/>
            <person name="Murakami K."/>
        </authorList>
    </citation>
    <scope>NUCLEOTIDE SEQUENCE [LARGE SCALE GENOMIC DNA]</scope>
    <source>
        <strain evidence="6">Y72</strain>
    </source>
</reference>
<organism evidence="6">
    <name type="scientific">Moorella thermoacetica Y72</name>
    <dbReference type="NCBI Taxonomy" id="1325331"/>
    <lineage>
        <taxon>Bacteria</taxon>
        <taxon>Bacillati</taxon>
        <taxon>Bacillota</taxon>
        <taxon>Clostridia</taxon>
        <taxon>Neomoorellales</taxon>
        <taxon>Neomoorellaceae</taxon>
        <taxon>Neomoorella</taxon>
    </lineage>
</organism>
<protein>
    <submittedName>
        <fullName evidence="6">DnaK suppressor protein</fullName>
    </submittedName>
</protein>
<dbReference type="Gene3D" id="1.20.120.910">
    <property type="entry name" value="DksA, coiled-coil domain"/>
    <property type="match status" value="1"/>
</dbReference>
<evidence type="ECO:0000256" key="1">
    <source>
        <dbReference type="ARBA" id="ARBA00022723"/>
    </source>
</evidence>
<evidence type="ECO:0000256" key="2">
    <source>
        <dbReference type="ARBA" id="ARBA00022771"/>
    </source>
</evidence>
<dbReference type="Proteomes" id="UP000063718">
    <property type="component" value="Unassembled WGS sequence"/>
</dbReference>
<dbReference type="InterPro" id="IPR037187">
    <property type="entry name" value="DnaK_N"/>
</dbReference>